<name>A0AAU9PKR8_9ASTR</name>
<dbReference type="SUPFAM" id="SSF56112">
    <property type="entry name" value="Protein kinase-like (PK-like)"/>
    <property type="match status" value="1"/>
</dbReference>
<comment type="caution">
    <text evidence="5">The sequence shown here is derived from an EMBL/GenBank/DDBJ whole genome shotgun (WGS) entry which is preliminary data.</text>
</comment>
<dbReference type="AlphaFoldDB" id="A0AAU9PKR8"/>
<keyword evidence="3" id="KW-0067">ATP-binding</keyword>
<dbReference type="PANTHER" id="PTHR47989:SF25">
    <property type="entry name" value="PROLINE-RICH RECEPTOR-LIKE PROTEIN KINASE PERK3"/>
    <property type="match status" value="1"/>
</dbReference>
<dbReference type="Gene3D" id="1.10.510.10">
    <property type="entry name" value="Transferase(Phosphotransferase) domain 1"/>
    <property type="match status" value="1"/>
</dbReference>
<proteinExistence type="predicted"/>
<sequence length="95" mass="11047">MDCGSSSRRRIFSSYHFLIKFSMRGANFGLAQQAEEQLFVYSCGGYIQYVALRYVMTKHFLVKSDVYSYRVVLLEVLTGKMVNLFDKPDTLLKLR</sequence>
<dbReference type="InterPro" id="IPR001245">
    <property type="entry name" value="Ser-Thr/Tyr_kinase_cat_dom"/>
</dbReference>
<accession>A0AAU9PKR8</accession>
<keyword evidence="2" id="KW-0547">Nucleotide-binding</keyword>
<evidence type="ECO:0000256" key="3">
    <source>
        <dbReference type="ARBA" id="ARBA00022840"/>
    </source>
</evidence>
<evidence type="ECO:0000313" key="6">
    <source>
        <dbReference type="Proteomes" id="UP001157418"/>
    </source>
</evidence>
<dbReference type="Pfam" id="PF07714">
    <property type="entry name" value="PK_Tyr_Ser-Thr"/>
    <property type="match status" value="1"/>
</dbReference>
<keyword evidence="1" id="KW-0808">Transferase</keyword>
<dbReference type="PANTHER" id="PTHR47989">
    <property type="entry name" value="OS01G0750732 PROTEIN"/>
    <property type="match status" value="1"/>
</dbReference>
<evidence type="ECO:0000259" key="4">
    <source>
        <dbReference type="PROSITE" id="PS50011"/>
    </source>
</evidence>
<keyword evidence="6" id="KW-1185">Reference proteome</keyword>
<keyword evidence="1" id="KW-0418">Kinase</keyword>
<dbReference type="EMBL" id="CAKMRJ010005634">
    <property type="protein sequence ID" value="CAH1450841.1"/>
    <property type="molecule type" value="Genomic_DNA"/>
</dbReference>
<feature type="domain" description="Protein kinase" evidence="4">
    <location>
        <begin position="1"/>
        <end position="95"/>
    </location>
</feature>
<organism evidence="5 6">
    <name type="scientific">Lactuca virosa</name>
    <dbReference type="NCBI Taxonomy" id="75947"/>
    <lineage>
        <taxon>Eukaryota</taxon>
        <taxon>Viridiplantae</taxon>
        <taxon>Streptophyta</taxon>
        <taxon>Embryophyta</taxon>
        <taxon>Tracheophyta</taxon>
        <taxon>Spermatophyta</taxon>
        <taxon>Magnoliopsida</taxon>
        <taxon>eudicotyledons</taxon>
        <taxon>Gunneridae</taxon>
        <taxon>Pentapetalae</taxon>
        <taxon>asterids</taxon>
        <taxon>campanulids</taxon>
        <taxon>Asterales</taxon>
        <taxon>Asteraceae</taxon>
        <taxon>Cichorioideae</taxon>
        <taxon>Cichorieae</taxon>
        <taxon>Lactucinae</taxon>
        <taxon>Lactuca</taxon>
    </lineage>
</organism>
<keyword evidence="1" id="KW-0723">Serine/threonine-protein kinase</keyword>
<evidence type="ECO:0000313" key="5">
    <source>
        <dbReference type="EMBL" id="CAH1450841.1"/>
    </source>
</evidence>
<dbReference type="InterPro" id="IPR000719">
    <property type="entry name" value="Prot_kinase_dom"/>
</dbReference>
<evidence type="ECO:0000256" key="2">
    <source>
        <dbReference type="ARBA" id="ARBA00022741"/>
    </source>
</evidence>
<dbReference type="GO" id="GO:0005524">
    <property type="term" value="F:ATP binding"/>
    <property type="evidence" value="ECO:0007669"/>
    <property type="project" value="UniProtKB-KW"/>
</dbReference>
<dbReference type="InterPro" id="IPR011009">
    <property type="entry name" value="Kinase-like_dom_sf"/>
</dbReference>
<dbReference type="GO" id="GO:0004674">
    <property type="term" value="F:protein serine/threonine kinase activity"/>
    <property type="evidence" value="ECO:0007669"/>
    <property type="project" value="UniProtKB-KW"/>
</dbReference>
<dbReference type="Proteomes" id="UP001157418">
    <property type="component" value="Unassembled WGS sequence"/>
</dbReference>
<protein>
    <recommendedName>
        <fullName evidence="4">Protein kinase domain-containing protein</fullName>
    </recommendedName>
</protein>
<evidence type="ECO:0000256" key="1">
    <source>
        <dbReference type="ARBA" id="ARBA00022527"/>
    </source>
</evidence>
<dbReference type="PROSITE" id="PS50011">
    <property type="entry name" value="PROTEIN_KINASE_DOM"/>
    <property type="match status" value="1"/>
</dbReference>
<gene>
    <name evidence="5" type="ORF">LVIROSA_LOCUS36238</name>
</gene>
<reference evidence="5 6" key="1">
    <citation type="submission" date="2022-01" db="EMBL/GenBank/DDBJ databases">
        <authorList>
            <person name="Xiong W."/>
            <person name="Schranz E."/>
        </authorList>
    </citation>
    <scope>NUCLEOTIDE SEQUENCE [LARGE SCALE GENOMIC DNA]</scope>
</reference>